<evidence type="ECO:0000313" key="1">
    <source>
        <dbReference type="EMBL" id="MDN3612619.1"/>
    </source>
</evidence>
<dbReference type="InterPro" id="IPR036852">
    <property type="entry name" value="Peptidase_S8/S53_dom_sf"/>
</dbReference>
<dbReference type="Gene3D" id="3.40.50.200">
    <property type="entry name" value="Peptidase S8/S53 domain"/>
    <property type="match status" value="1"/>
</dbReference>
<dbReference type="RefSeq" id="WP_290313402.1">
    <property type="nucleotide sequence ID" value="NZ_JAUFQC010000027.1"/>
</dbReference>
<protein>
    <recommendedName>
        <fullName evidence="3">Peptidase S8/S53 domain-containing protein</fullName>
    </recommendedName>
</protein>
<dbReference type="Proteomes" id="UP001238540">
    <property type="component" value="Unassembled WGS sequence"/>
</dbReference>
<evidence type="ECO:0008006" key="3">
    <source>
        <dbReference type="Google" id="ProtNLM"/>
    </source>
</evidence>
<dbReference type="SUPFAM" id="SSF52743">
    <property type="entry name" value="Subtilisin-like"/>
    <property type="match status" value="1"/>
</dbReference>
<proteinExistence type="predicted"/>
<organism evidence="1 2">
    <name type="scientific">Vibrio ostreicida</name>
    <dbReference type="NCBI Taxonomy" id="526588"/>
    <lineage>
        <taxon>Bacteria</taxon>
        <taxon>Pseudomonadati</taxon>
        <taxon>Pseudomonadota</taxon>
        <taxon>Gammaproteobacteria</taxon>
        <taxon>Vibrionales</taxon>
        <taxon>Vibrionaceae</taxon>
        <taxon>Vibrio</taxon>
    </lineage>
</organism>
<reference evidence="2" key="1">
    <citation type="journal article" date="2019" name="Int. J. Syst. Evol. Microbiol.">
        <title>The Global Catalogue of Microorganisms (GCM) 10K type strain sequencing project: providing services to taxonomists for standard genome sequencing and annotation.</title>
        <authorList>
            <consortium name="The Broad Institute Genomics Platform"/>
            <consortium name="The Broad Institute Genome Sequencing Center for Infectious Disease"/>
            <person name="Wu L."/>
            <person name="Ma J."/>
        </authorList>
    </citation>
    <scope>NUCLEOTIDE SEQUENCE [LARGE SCALE GENOMIC DNA]</scope>
    <source>
        <strain evidence="2">CECT 7398</strain>
    </source>
</reference>
<sequence length="136" mass="15267">MVVKYVLHIYLVHTLIATYQWENPYTKVDIVRVLSATDTDPDLFDVLSRIEAVLQKKEYKYVNLSLGPRLAIDDDDVHVWTSVIDRLLQDGHCFATVAIGNDGELDGEFARIQPPSDMVNCFAVGASDSTEKHGKT</sequence>
<name>A0ABT8C1X3_9VIBR</name>
<keyword evidence="2" id="KW-1185">Reference proteome</keyword>
<gene>
    <name evidence="1" type="ORF">QWZ16_23775</name>
</gene>
<dbReference type="EMBL" id="JAUFQC010000027">
    <property type="protein sequence ID" value="MDN3612619.1"/>
    <property type="molecule type" value="Genomic_DNA"/>
</dbReference>
<accession>A0ABT8C1X3</accession>
<evidence type="ECO:0000313" key="2">
    <source>
        <dbReference type="Proteomes" id="UP001238540"/>
    </source>
</evidence>
<comment type="caution">
    <text evidence="1">The sequence shown here is derived from an EMBL/GenBank/DDBJ whole genome shotgun (WGS) entry which is preliminary data.</text>
</comment>